<evidence type="ECO:0000259" key="2">
    <source>
        <dbReference type="Pfam" id="PF12697"/>
    </source>
</evidence>
<dbReference type="Proteomes" id="UP000693738">
    <property type="component" value="Unassembled WGS sequence"/>
</dbReference>
<evidence type="ECO:0000313" key="4">
    <source>
        <dbReference type="Proteomes" id="UP000693738"/>
    </source>
</evidence>
<accession>A0A8J2NN67</accession>
<dbReference type="EMBL" id="CAJSTJ010000165">
    <property type="protein sequence ID" value="CAG7564324.1"/>
    <property type="molecule type" value="Genomic_DNA"/>
</dbReference>
<feature type="region of interest" description="Disordered" evidence="1">
    <location>
        <begin position="229"/>
        <end position="284"/>
    </location>
</feature>
<comment type="caution">
    <text evidence="3">The sequence shown here is derived from an EMBL/GenBank/DDBJ whole genome shotgun (WGS) entry which is preliminary data.</text>
</comment>
<feature type="compositionally biased region" description="Acidic residues" evidence="1">
    <location>
        <begin position="229"/>
        <end position="238"/>
    </location>
</feature>
<dbReference type="Pfam" id="PF12697">
    <property type="entry name" value="Abhydrolase_6"/>
    <property type="match status" value="1"/>
</dbReference>
<gene>
    <name evidence="3" type="ORF">FEQUK3_LOCUS10032</name>
</gene>
<name>A0A8J2NN67_FUSEQ</name>
<evidence type="ECO:0000313" key="3">
    <source>
        <dbReference type="EMBL" id="CAG7564324.1"/>
    </source>
</evidence>
<proteinExistence type="predicted"/>
<feature type="compositionally biased region" description="Basic and acidic residues" evidence="1">
    <location>
        <begin position="240"/>
        <end position="249"/>
    </location>
</feature>
<protein>
    <recommendedName>
        <fullName evidence="2">AB hydrolase-1 domain-containing protein</fullName>
    </recommendedName>
</protein>
<dbReference type="AlphaFoldDB" id="A0A8J2NN67"/>
<feature type="domain" description="AB hydrolase-1" evidence="2">
    <location>
        <begin position="23"/>
        <end position="217"/>
    </location>
</feature>
<organism evidence="3 4">
    <name type="scientific">Fusarium equiseti</name>
    <name type="common">Fusarium scirpi</name>
    <dbReference type="NCBI Taxonomy" id="61235"/>
    <lineage>
        <taxon>Eukaryota</taxon>
        <taxon>Fungi</taxon>
        <taxon>Dikarya</taxon>
        <taxon>Ascomycota</taxon>
        <taxon>Pezizomycotina</taxon>
        <taxon>Sordariomycetes</taxon>
        <taxon>Hypocreomycetidae</taxon>
        <taxon>Hypocreales</taxon>
        <taxon>Nectriaceae</taxon>
        <taxon>Fusarium</taxon>
        <taxon>Fusarium incarnatum-equiseti species complex</taxon>
    </lineage>
</organism>
<reference evidence="3" key="1">
    <citation type="submission" date="2021-05" db="EMBL/GenBank/DDBJ databases">
        <authorList>
            <person name="Khan N."/>
        </authorList>
    </citation>
    <scope>NUCLEOTIDE SEQUENCE</scope>
</reference>
<dbReference type="InterPro" id="IPR000073">
    <property type="entry name" value="AB_hydrolase_1"/>
</dbReference>
<evidence type="ECO:0000256" key="1">
    <source>
        <dbReference type="SAM" id="MobiDB-lite"/>
    </source>
</evidence>
<sequence>MPLPGNKTRFRRRGDSSSAFPLIIFFHGSGDSCASWELLADLLSAYSLLIWDRLDPNIKPDEVISELLRYLDGSDLTSDYVLIAHSYGGTFARLFLEARPHQVSGMVLVETGQETGIDPEIEQRQYKDQILGNKPLVVIRGNTLKWKQMQYERALAAEQNHVTPTLLIQKQMLDATDKEDERLKKVQLQLSRNNRYVHLPDCGHGVIQARPDAVREAVCWVMEHLYSPEDDPQEEPFQENEGRKEESSSKRNVPARKKKPSLVGKITNLLRKPKGQGSSPRDCP</sequence>